<dbReference type="EC" id="2.7.7.7" evidence="1"/>
<dbReference type="Gene3D" id="1.10.8.60">
    <property type="match status" value="1"/>
</dbReference>
<comment type="similarity">
    <text evidence="7">Belongs to the DNA polymerase HolA subunit family.</text>
</comment>
<keyword evidence="3" id="KW-0808">Transferase</keyword>
<evidence type="ECO:0000256" key="5">
    <source>
        <dbReference type="ARBA" id="ARBA00022705"/>
    </source>
</evidence>
<keyword evidence="11" id="KW-1185">Reference proteome</keyword>
<evidence type="ECO:0000256" key="2">
    <source>
        <dbReference type="ARBA" id="ARBA00017703"/>
    </source>
</evidence>
<keyword evidence="6" id="KW-0239">DNA-directed DNA polymerase</keyword>
<dbReference type="Proteomes" id="UP000219439">
    <property type="component" value="Unassembled WGS sequence"/>
</dbReference>
<evidence type="ECO:0000256" key="7">
    <source>
        <dbReference type="ARBA" id="ARBA00034754"/>
    </source>
</evidence>
<evidence type="ECO:0000256" key="6">
    <source>
        <dbReference type="ARBA" id="ARBA00022932"/>
    </source>
</evidence>
<evidence type="ECO:0000259" key="9">
    <source>
        <dbReference type="Pfam" id="PF06144"/>
    </source>
</evidence>
<dbReference type="Gene3D" id="1.20.272.10">
    <property type="match status" value="1"/>
</dbReference>
<dbReference type="InterPro" id="IPR005790">
    <property type="entry name" value="DNA_polIII_delta"/>
</dbReference>
<gene>
    <name evidence="10" type="ORF">SAMN06265368_2979</name>
</gene>
<accession>A0A285PF08</accession>
<dbReference type="GO" id="GO:0006261">
    <property type="term" value="P:DNA-templated DNA replication"/>
    <property type="evidence" value="ECO:0007669"/>
    <property type="project" value="TreeGrafter"/>
</dbReference>
<dbReference type="InterPro" id="IPR010372">
    <property type="entry name" value="DNA_pol3_delta_N"/>
</dbReference>
<protein>
    <recommendedName>
        <fullName evidence="2">DNA polymerase III subunit delta</fullName>
        <ecNumber evidence="1">2.7.7.7</ecNumber>
    </recommendedName>
</protein>
<dbReference type="OrthoDB" id="9804983at2"/>
<dbReference type="RefSeq" id="WP_097154248.1">
    <property type="nucleotide sequence ID" value="NZ_OBEL01000003.1"/>
</dbReference>
<dbReference type="SUPFAM" id="SSF48019">
    <property type="entry name" value="post-AAA+ oligomerization domain-like"/>
    <property type="match status" value="1"/>
</dbReference>
<organism evidence="10 11">
    <name type="scientific">Cohaesibacter gelatinilyticus</name>
    <dbReference type="NCBI Taxonomy" id="372072"/>
    <lineage>
        <taxon>Bacteria</taxon>
        <taxon>Pseudomonadati</taxon>
        <taxon>Pseudomonadota</taxon>
        <taxon>Alphaproteobacteria</taxon>
        <taxon>Hyphomicrobiales</taxon>
        <taxon>Cohaesibacteraceae</taxon>
    </lineage>
</organism>
<dbReference type="InterPro" id="IPR008921">
    <property type="entry name" value="DNA_pol3_clamp-load_cplx_C"/>
</dbReference>
<dbReference type="NCBIfam" id="TIGR01128">
    <property type="entry name" value="holA"/>
    <property type="match status" value="1"/>
</dbReference>
<dbReference type="Pfam" id="PF06144">
    <property type="entry name" value="DNA_pol3_delta"/>
    <property type="match status" value="1"/>
</dbReference>
<dbReference type="Gene3D" id="3.40.50.300">
    <property type="entry name" value="P-loop containing nucleotide triphosphate hydrolases"/>
    <property type="match status" value="1"/>
</dbReference>
<reference evidence="10 11" key="1">
    <citation type="submission" date="2017-09" db="EMBL/GenBank/DDBJ databases">
        <authorList>
            <person name="Ehlers B."/>
            <person name="Leendertz F.H."/>
        </authorList>
    </citation>
    <scope>NUCLEOTIDE SEQUENCE [LARGE SCALE GENOMIC DNA]</scope>
    <source>
        <strain evidence="10 11">DSM 18289</strain>
    </source>
</reference>
<evidence type="ECO:0000256" key="4">
    <source>
        <dbReference type="ARBA" id="ARBA00022695"/>
    </source>
</evidence>
<comment type="catalytic activity">
    <reaction evidence="8">
        <text>DNA(n) + a 2'-deoxyribonucleoside 5'-triphosphate = DNA(n+1) + diphosphate</text>
        <dbReference type="Rhea" id="RHEA:22508"/>
        <dbReference type="Rhea" id="RHEA-COMP:17339"/>
        <dbReference type="Rhea" id="RHEA-COMP:17340"/>
        <dbReference type="ChEBI" id="CHEBI:33019"/>
        <dbReference type="ChEBI" id="CHEBI:61560"/>
        <dbReference type="ChEBI" id="CHEBI:173112"/>
        <dbReference type="EC" id="2.7.7.7"/>
    </reaction>
</comment>
<keyword evidence="4" id="KW-0548">Nucleotidyltransferase</keyword>
<keyword evidence="5" id="KW-0235">DNA replication</keyword>
<sequence length="344" mass="37634">MADIKANMVDSYLNRPDPKHRVILIYGQDIGLITERAEQITKTYLADNNDPFALLRLDAGEITSDPLRLADEANTISMFGGCRVILVHLSGNKSIVPALEPVLSSPPSDAYIVIKAGDLKKSAPVRKTIEKAQSAVALPCYVDARDALNKIIDEELGQTNLGISNDARMMLLDNLGADRMASRGEIQKLCLYAMGQETISEDDIENIVGDASNHQIDMIIDSAALGDIDQLDHQLEQILGSGQSSSVIATASLRHFQMLERCVNMMDSGTPAQSALQKAGPMIHFKRKARVQNQLRLWSSKKAARACELLATALSNSRKNYHLADTIISETLLMIAATARKSHR</sequence>
<dbReference type="PANTHER" id="PTHR34388:SF1">
    <property type="entry name" value="DNA POLYMERASE III SUBUNIT DELTA"/>
    <property type="match status" value="1"/>
</dbReference>
<evidence type="ECO:0000256" key="8">
    <source>
        <dbReference type="ARBA" id="ARBA00049244"/>
    </source>
</evidence>
<dbReference type="GO" id="GO:0009360">
    <property type="term" value="C:DNA polymerase III complex"/>
    <property type="evidence" value="ECO:0007669"/>
    <property type="project" value="InterPro"/>
</dbReference>
<feature type="domain" description="DNA polymerase III delta N-terminal" evidence="9">
    <location>
        <begin position="24"/>
        <end position="132"/>
    </location>
</feature>
<evidence type="ECO:0000313" key="11">
    <source>
        <dbReference type="Proteomes" id="UP000219439"/>
    </source>
</evidence>
<dbReference type="PANTHER" id="PTHR34388">
    <property type="entry name" value="DNA POLYMERASE III SUBUNIT DELTA"/>
    <property type="match status" value="1"/>
</dbReference>
<name>A0A285PF08_9HYPH</name>
<dbReference type="GO" id="GO:0003677">
    <property type="term" value="F:DNA binding"/>
    <property type="evidence" value="ECO:0007669"/>
    <property type="project" value="InterPro"/>
</dbReference>
<dbReference type="EMBL" id="OBEL01000003">
    <property type="protein sequence ID" value="SNZ19883.1"/>
    <property type="molecule type" value="Genomic_DNA"/>
</dbReference>
<dbReference type="InterPro" id="IPR027417">
    <property type="entry name" value="P-loop_NTPase"/>
</dbReference>
<proteinExistence type="inferred from homology"/>
<evidence type="ECO:0000256" key="3">
    <source>
        <dbReference type="ARBA" id="ARBA00022679"/>
    </source>
</evidence>
<evidence type="ECO:0000256" key="1">
    <source>
        <dbReference type="ARBA" id="ARBA00012417"/>
    </source>
</evidence>
<dbReference type="AlphaFoldDB" id="A0A285PF08"/>
<evidence type="ECO:0000313" key="10">
    <source>
        <dbReference type="EMBL" id="SNZ19883.1"/>
    </source>
</evidence>
<dbReference type="GO" id="GO:0003887">
    <property type="term" value="F:DNA-directed DNA polymerase activity"/>
    <property type="evidence" value="ECO:0007669"/>
    <property type="project" value="UniProtKB-KW"/>
</dbReference>
<dbReference type="SUPFAM" id="SSF52540">
    <property type="entry name" value="P-loop containing nucleoside triphosphate hydrolases"/>
    <property type="match status" value="1"/>
</dbReference>